<keyword evidence="4" id="KW-1185">Reference proteome</keyword>
<evidence type="ECO:0000256" key="1">
    <source>
        <dbReference type="SAM" id="SignalP"/>
    </source>
</evidence>
<dbReference type="NCBIfam" id="TIGR02595">
    <property type="entry name" value="PEP_CTERM"/>
    <property type="match status" value="1"/>
</dbReference>
<gene>
    <name evidence="3" type="ORF">SAMN05216204_10450</name>
</gene>
<dbReference type="AlphaFoldDB" id="A0A1I1GR69"/>
<evidence type="ECO:0000259" key="2">
    <source>
        <dbReference type="Pfam" id="PF07589"/>
    </source>
</evidence>
<organism evidence="3 4">
    <name type="scientific">Massilia yuzhufengensis</name>
    <dbReference type="NCBI Taxonomy" id="1164594"/>
    <lineage>
        <taxon>Bacteria</taxon>
        <taxon>Pseudomonadati</taxon>
        <taxon>Pseudomonadota</taxon>
        <taxon>Betaproteobacteria</taxon>
        <taxon>Burkholderiales</taxon>
        <taxon>Oxalobacteraceae</taxon>
        <taxon>Telluria group</taxon>
        <taxon>Massilia</taxon>
    </lineage>
</organism>
<protein>
    <submittedName>
        <fullName evidence="3">PEP-CTERM protein-sorting domain-containing protein</fullName>
    </submittedName>
</protein>
<evidence type="ECO:0000313" key="3">
    <source>
        <dbReference type="EMBL" id="SFC14134.1"/>
    </source>
</evidence>
<feature type="signal peptide" evidence="1">
    <location>
        <begin position="1"/>
        <end position="22"/>
    </location>
</feature>
<dbReference type="Pfam" id="PF07589">
    <property type="entry name" value="PEP-CTERM"/>
    <property type="match status" value="1"/>
</dbReference>
<dbReference type="STRING" id="1164594.SAMN05216204_10450"/>
<dbReference type="OrthoDB" id="8906649at2"/>
<dbReference type="EMBL" id="FOLD01000004">
    <property type="protein sequence ID" value="SFC14134.1"/>
    <property type="molecule type" value="Genomic_DNA"/>
</dbReference>
<reference evidence="4" key="1">
    <citation type="submission" date="2016-10" db="EMBL/GenBank/DDBJ databases">
        <authorList>
            <person name="Varghese N."/>
            <person name="Submissions S."/>
        </authorList>
    </citation>
    <scope>NUCLEOTIDE SEQUENCE [LARGE SCALE GENOMIC DNA]</scope>
    <source>
        <strain evidence="4">CGMCC 1.12041</strain>
    </source>
</reference>
<dbReference type="InterPro" id="IPR013424">
    <property type="entry name" value="Ice-binding_C"/>
</dbReference>
<accession>A0A1I1GR69</accession>
<dbReference type="Proteomes" id="UP000198639">
    <property type="component" value="Unassembled WGS sequence"/>
</dbReference>
<proteinExistence type="predicted"/>
<feature type="chain" id="PRO_5011566175" evidence="1">
    <location>
        <begin position="23"/>
        <end position="286"/>
    </location>
</feature>
<name>A0A1I1GR69_9BURK</name>
<evidence type="ECO:0000313" key="4">
    <source>
        <dbReference type="Proteomes" id="UP000198639"/>
    </source>
</evidence>
<dbReference type="RefSeq" id="WP_091871928.1">
    <property type="nucleotide sequence ID" value="NZ_FOLD01000004.1"/>
</dbReference>
<sequence>MPNLLRSALILAAFGATGIAQAAVIPANVKVTEVASVPALNTWYRANVAGTGTVAEINGSQARNGNGSVEMALSGGNSSKADYVFTWGYVPGRTLGNLNTLGFDWFRATSSDTTAHLAPAMRLRYDRDGLASTTDDLGYLIWEHAYIGTGAPTAAPENTWVSSDILQGDFWQRQSPWTSPTGQKFAGVTIEDYNIDLTEWMNGSSPANADKLGAGSAILGIEFGIGSGWSNSFQGNVDNVRFGFAGQTPTNFNFELAAADVPEPASLALFGQGVLGFAAARRRKQK</sequence>
<feature type="domain" description="Ice-binding protein C-terminal" evidence="2">
    <location>
        <begin position="260"/>
        <end position="283"/>
    </location>
</feature>
<keyword evidence="1" id="KW-0732">Signal</keyword>